<evidence type="ECO:0000313" key="5">
    <source>
        <dbReference type="EMBL" id="SHF68268.1"/>
    </source>
</evidence>
<dbReference type="GO" id="GO:0016787">
    <property type="term" value="F:hydrolase activity"/>
    <property type="evidence" value="ECO:0007669"/>
    <property type="project" value="UniProtKB-KW"/>
</dbReference>
<feature type="signal peptide" evidence="3">
    <location>
        <begin position="1"/>
        <end position="20"/>
    </location>
</feature>
<keyword evidence="2" id="KW-0378">Hydrolase</keyword>
<dbReference type="PANTHER" id="PTHR35527:SF2">
    <property type="entry name" value="HYDROLASE"/>
    <property type="match status" value="1"/>
</dbReference>
<name>A0A1M5DML6_9HYPH</name>
<dbReference type="PANTHER" id="PTHR35527">
    <property type="entry name" value="CHOLOYLGLYCINE HYDROLASE"/>
    <property type="match status" value="1"/>
</dbReference>
<dbReference type="Gene3D" id="3.60.60.10">
    <property type="entry name" value="Penicillin V Acylase, Chain A"/>
    <property type="match status" value="1"/>
</dbReference>
<evidence type="ECO:0000259" key="4">
    <source>
        <dbReference type="Pfam" id="PF02275"/>
    </source>
</evidence>
<dbReference type="RefSeq" id="WP_073053541.1">
    <property type="nucleotide sequence ID" value="NZ_FQUP01000002.1"/>
</dbReference>
<reference evidence="5 6" key="1">
    <citation type="submission" date="2016-11" db="EMBL/GenBank/DDBJ databases">
        <authorList>
            <person name="Jaros S."/>
            <person name="Januszkiewicz K."/>
            <person name="Wedrychowicz H."/>
        </authorList>
    </citation>
    <scope>NUCLEOTIDE SEQUENCE [LARGE SCALE GENOMIC DNA]</scope>
    <source>
        <strain evidence="5 6">DSM 19436</strain>
    </source>
</reference>
<feature type="domain" description="Choloylglycine hydrolase/NAAA C-terminal" evidence="4">
    <location>
        <begin position="21"/>
        <end position="315"/>
    </location>
</feature>
<proteinExistence type="inferred from homology"/>
<accession>A0A1M5DML6</accession>
<evidence type="ECO:0000256" key="1">
    <source>
        <dbReference type="ARBA" id="ARBA00006625"/>
    </source>
</evidence>
<sequence length="363" mass="38414">MLRTLAAALSLAIMTHAALACTAVDITAADKSVVAGRTMEWAIDMKWTLESVPKGTTFTLPAPKGMAEKTVTTSYALAGISANIIPGGAILEGQNEAGLGMSGNFLPGFTTYQQVTPADANFVEILSFGKWALGSFKDVASVKAALQTTKVWTDPALPTGPTPPYIHFVFTDRSGAGIVVEYVDGEVQIHDNAAHVLTNAPTYDWHLTNLRNYVNISAIGAQSRQYGTANVTAIGQGGGTMGLPGDFTPPSRFVRAAFMRHSVPEPKDAAEAVQAVTHVLNTVDIPIGVAESKDGDTVVSDYTQWVSIKDLTNNRLTISDYAHRTSYLTIDLAPIFASSQPMSKLVTDLPYPAATVGAEALAP</sequence>
<dbReference type="Proteomes" id="UP000184485">
    <property type="component" value="Unassembled WGS sequence"/>
</dbReference>
<gene>
    <name evidence="5" type="ORF">SAMN02745157_2738</name>
</gene>
<protein>
    <submittedName>
        <fullName evidence="5">Penicillin amidase. Cysteine peptidase. MEROPS family C59</fullName>
    </submittedName>
</protein>
<feature type="chain" id="PRO_5012544780" evidence="3">
    <location>
        <begin position="21"/>
        <end position="363"/>
    </location>
</feature>
<evidence type="ECO:0000313" key="6">
    <source>
        <dbReference type="Proteomes" id="UP000184485"/>
    </source>
</evidence>
<dbReference type="STRING" id="1122133.SAMN02745157_2738"/>
<dbReference type="PROSITE" id="PS51257">
    <property type="entry name" value="PROKAR_LIPOPROTEIN"/>
    <property type="match status" value="1"/>
</dbReference>
<dbReference type="AlphaFoldDB" id="A0A1M5DML6"/>
<dbReference type="CDD" id="cd00542">
    <property type="entry name" value="Ntn_PVA"/>
    <property type="match status" value="1"/>
</dbReference>
<dbReference type="Pfam" id="PF02275">
    <property type="entry name" value="CBAH"/>
    <property type="match status" value="1"/>
</dbReference>
<keyword evidence="3" id="KW-0732">Signal</keyword>
<dbReference type="InterPro" id="IPR029132">
    <property type="entry name" value="CBAH/NAAA_C"/>
</dbReference>
<dbReference type="SUPFAM" id="SSF56235">
    <property type="entry name" value="N-terminal nucleophile aminohydrolases (Ntn hydrolases)"/>
    <property type="match status" value="1"/>
</dbReference>
<dbReference type="InterPro" id="IPR029055">
    <property type="entry name" value="Ntn_hydrolases_N"/>
</dbReference>
<dbReference type="OrthoDB" id="9794717at2"/>
<keyword evidence="6" id="KW-1185">Reference proteome</keyword>
<evidence type="ECO:0000256" key="3">
    <source>
        <dbReference type="SAM" id="SignalP"/>
    </source>
</evidence>
<organism evidence="5 6">
    <name type="scientific">Kaistia soli DSM 19436</name>
    <dbReference type="NCBI Taxonomy" id="1122133"/>
    <lineage>
        <taxon>Bacteria</taxon>
        <taxon>Pseudomonadati</taxon>
        <taxon>Pseudomonadota</taxon>
        <taxon>Alphaproteobacteria</taxon>
        <taxon>Hyphomicrobiales</taxon>
        <taxon>Kaistiaceae</taxon>
        <taxon>Kaistia</taxon>
    </lineage>
</organism>
<comment type="similarity">
    <text evidence="1">Belongs to the peptidase C59 family.</text>
</comment>
<dbReference type="InterPro" id="IPR052193">
    <property type="entry name" value="Peptidase_C59"/>
</dbReference>
<dbReference type="EMBL" id="FQUP01000002">
    <property type="protein sequence ID" value="SHF68268.1"/>
    <property type="molecule type" value="Genomic_DNA"/>
</dbReference>
<evidence type="ECO:0000256" key="2">
    <source>
        <dbReference type="ARBA" id="ARBA00022801"/>
    </source>
</evidence>